<dbReference type="InterPro" id="IPR032466">
    <property type="entry name" value="Metal_Hydrolase"/>
</dbReference>
<proteinExistence type="predicted"/>
<dbReference type="Proteomes" id="UP000295636">
    <property type="component" value="Unassembled WGS sequence"/>
</dbReference>
<sequence length="336" mass="37657">MTGTHHYFLIAACKNSRGDAPLKIFDAHCDVLSKLLENPGLDFEHEPELLDVTLDKMKTSGIGVQNFAVYLPEKDAGDFRRVLESVDLFHQRIASNRYMRLIRSKDDLRLVMESGRIGVMLSLEGVDALQGNLTYVRILFQLGVRSIGVTWNHANWAADGVMEPRGGGFTAKGKQLINECNRLGIVLDAAHLSEKGFWELAELSDKPFIVSHANAKQICGHARNLNNKQITELIRAGGVMGVTFVPPFVQSEQPVTMDKLLMHIDHICSLGGSRHIGLGSDFDGITEWIAGLEHAGKYGRLVELLQKHYSEEDVEHFVYKNWTHFYMRHLPEAPAE</sequence>
<protein>
    <submittedName>
        <fullName evidence="1">Membrane dipeptidase</fullName>
    </submittedName>
</protein>
<dbReference type="EMBL" id="SMRT01000002">
    <property type="protein sequence ID" value="TDF99859.1"/>
    <property type="molecule type" value="Genomic_DNA"/>
</dbReference>
<dbReference type="PANTHER" id="PTHR10443">
    <property type="entry name" value="MICROSOMAL DIPEPTIDASE"/>
    <property type="match status" value="1"/>
</dbReference>
<dbReference type="Pfam" id="PF01244">
    <property type="entry name" value="Peptidase_M19"/>
    <property type="match status" value="1"/>
</dbReference>
<comment type="caution">
    <text evidence="1">The sequence shown here is derived from an EMBL/GenBank/DDBJ whole genome shotgun (WGS) entry which is preliminary data.</text>
</comment>
<dbReference type="PROSITE" id="PS51365">
    <property type="entry name" value="RENAL_DIPEPTIDASE_2"/>
    <property type="match status" value="1"/>
</dbReference>
<dbReference type="Gene3D" id="3.20.20.140">
    <property type="entry name" value="Metal-dependent hydrolases"/>
    <property type="match status" value="1"/>
</dbReference>
<dbReference type="GO" id="GO:0006508">
    <property type="term" value="P:proteolysis"/>
    <property type="evidence" value="ECO:0007669"/>
    <property type="project" value="InterPro"/>
</dbReference>
<dbReference type="OrthoDB" id="9804920at2"/>
<keyword evidence="2" id="KW-1185">Reference proteome</keyword>
<name>A0A4R5KV71_9BACL</name>
<dbReference type="InterPro" id="IPR008257">
    <property type="entry name" value="Pept_M19"/>
</dbReference>
<reference evidence="1 2" key="1">
    <citation type="submission" date="2019-03" db="EMBL/GenBank/DDBJ databases">
        <title>This is whole genome sequence of Paenibacillus sp MS74 strain.</title>
        <authorList>
            <person name="Trinh H.N."/>
        </authorList>
    </citation>
    <scope>NUCLEOTIDE SEQUENCE [LARGE SCALE GENOMIC DNA]</scope>
    <source>
        <strain evidence="1 2">MS74</strain>
    </source>
</reference>
<gene>
    <name evidence="1" type="ORF">E1757_07315</name>
</gene>
<dbReference type="PANTHER" id="PTHR10443:SF12">
    <property type="entry name" value="DIPEPTIDASE"/>
    <property type="match status" value="1"/>
</dbReference>
<dbReference type="AlphaFoldDB" id="A0A4R5KV71"/>
<dbReference type="GO" id="GO:0070573">
    <property type="term" value="F:metallodipeptidase activity"/>
    <property type="evidence" value="ECO:0007669"/>
    <property type="project" value="InterPro"/>
</dbReference>
<dbReference type="CDD" id="cd01301">
    <property type="entry name" value="rDP_like"/>
    <property type="match status" value="1"/>
</dbReference>
<accession>A0A4R5KV71</accession>
<evidence type="ECO:0000313" key="2">
    <source>
        <dbReference type="Proteomes" id="UP000295636"/>
    </source>
</evidence>
<organism evidence="1 2">
    <name type="scientific">Paenibacillus piri</name>
    <dbReference type="NCBI Taxonomy" id="2547395"/>
    <lineage>
        <taxon>Bacteria</taxon>
        <taxon>Bacillati</taxon>
        <taxon>Bacillota</taxon>
        <taxon>Bacilli</taxon>
        <taxon>Bacillales</taxon>
        <taxon>Paenibacillaceae</taxon>
        <taxon>Paenibacillus</taxon>
    </lineage>
</organism>
<evidence type="ECO:0000313" key="1">
    <source>
        <dbReference type="EMBL" id="TDF99859.1"/>
    </source>
</evidence>
<dbReference type="SUPFAM" id="SSF51556">
    <property type="entry name" value="Metallo-dependent hydrolases"/>
    <property type="match status" value="1"/>
</dbReference>